<name>A0A4P8L445_9BACT</name>
<keyword evidence="4" id="KW-1185">Reference proteome</keyword>
<feature type="modified residue" description="4-aspartylphosphate" evidence="1">
    <location>
        <position position="56"/>
    </location>
</feature>
<feature type="domain" description="Response regulatory" evidence="2">
    <location>
        <begin position="4"/>
        <end position="123"/>
    </location>
</feature>
<dbReference type="RefSeq" id="WP_137424962.1">
    <property type="nucleotide sequence ID" value="NZ_CP040098.1"/>
</dbReference>
<dbReference type="EMBL" id="CP040098">
    <property type="protein sequence ID" value="QCQ22678.1"/>
    <property type="molecule type" value="Genomic_DNA"/>
</dbReference>
<dbReference type="InterPro" id="IPR052048">
    <property type="entry name" value="ST_Response_Regulator"/>
</dbReference>
<accession>A0A4P8L445</accession>
<protein>
    <submittedName>
        <fullName evidence="3">Response regulator</fullName>
    </submittedName>
</protein>
<dbReference type="Gene3D" id="3.40.50.2300">
    <property type="match status" value="1"/>
</dbReference>
<dbReference type="PANTHER" id="PTHR43228:SF1">
    <property type="entry name" value="TWO-COMPONENT RESPONSE REGULATOR ARR22"/>
    <property type="match status" value="1"/>
</dbReference>
<evidence type="ECO:0000256" key="1">
    <source>
        <dbReference type="PROSITE-ProRule" id="PRU00169"/>
    </source>
</evidence>
<dbReference type="Pfam" id="PF00072">
    <property type="entry name" value="Response_reg"/>
    <property type="match status" value="1"/>
</dbReference>
<dbReference type="SMART" id="SM00448">
    <property type="entry name" value="REC"/>
    <property type="match status" value="1"/>
</dbReference>
<dbReference type="AlphaFoldDB" id="A0A4P8L445"/>
<dbReference type="OrthoDB" id="9786548at2"/>
<dbReference type="SUPFAM" id="SSF52172">
    <property type="entry name" value="CheY-like"/>
    <property type="match status" value="1"/>
</dbReference>
<keyword evidence="1" id="KW-0597">Phosphoprotein</keyword>
<evidence type="ECO:0000313" key="4">
    <source>
        <dbReference type="Proteomes" id="UP000298602"/>
    </source>
</evidence>
<dbReference type="PANTHER" id="PTHR43228">
    <property type="entry name" value="TWO-COMPONENT RESPONSE REGULATOR"/>
    <property type="match status" value="1"/>
</dbReference>
<dbReference type="GO" id="GO:0000160">
    <property type="term" value="P:phosphorelay signal transduction system"/>
    <property type="evidence" value="ECO:0007669"/>
    <property type="project" value="InterPro"/>
</dbReference>
<reference evidence="3 4" key="2">
    <citation type="submission" date="2019-05" db="EMBL/GenBank/DDBJ databases">
        <authorList>
            <person name="Suflita J.M."/>
            <person name="Marks C.R."/>
        </authorList>
    </citation>
    <scope>NUCLEOTIDE SEQUENCE [LARGE SCALE GENOMIC DNA]</scope>
    <source>
        <strain evidence="3 4">ALDC</strain>
    </source>
</reference>
<dbReference type="PROSITE" id="PS50110">
    <property type="entry name" value="RESPONSE_REGULATORY"/>
    <property type="match status" value="1"/>
</dbReference>
<gene>
    <name evidence="3" type="ORF">FDQ92_11155</name>
</gene>
<dbReference type="KEGG" id="dax:FDQ92_11155"/>
<proteinExistence type="predicted"/>
<reference evidence="3 4" key="1">
    <citation type="submission" date="2019-05" db="EMBL/GenBank/DDBJ databases">
        <title>The Complete Genome Sequence of the n-alkane-degrading Desulfoglaeba alkanexedens ALDC reveals multiple alkylsuccinate synthase gene clusters.</title>
        <authorList>
            <person name="Callaghan A.V."/>
            <person name="Davidova I.A."/>
            <person name="Duncan K.E."/>
            <person name="Morris B."/>
            <person name="McInerney M.J."/>
        </authorList>
    </citation>
    <scope>NUCLEOTIDE SEQUENCE [LARGE SCALE GENOMIC DNA]</scope>
    <source>
        <strain evidence="3 4">ALDC</strain>
    </source>
</reference>
<dbReference type="InterPro" id="IPR001789">
    <property type="entry name" value="Sig_transdc_resp-reg_receiver"/>
</dbReference>
<evidence type="ECO:0000313" key="3">
    <source>
        <dbReference type="EMBL" id="QCQ22678.1"/>
    </source>
</evidence>
<dbReference type="Proteomes" id="UP000298602">
    <property type="component" value="Chromosome"/>
</dbReference>
<evidence type="ECO:0000259" key="2">
    <source>
        <dbReference type="PROSITE" id="PS50110"/>
    </source>
</evidence>
<sequence length="140" mass="15803">MSYNVLIVDDSKSMRSVIKKVLRISGFRSGEILEAENGKEALELLKGNWVDLILTDIYMPVMDGIEFIRRLEQEETLKDVPVLLLTTEGNEERLQEAMALGAKAYLRKPFQPEAIRALLNQILGETDGREPEGCDEGCDF</sequence>
<dbReference type="InterPro" id="IPR011006">
    <property type="entry name" value="CheY-like_superfamily"/>
</dbReference>
<organism evidence="3 4">
    <name type="scientific">Desulfoglaeba alkanexedens ALDC</name>
    <dbReference type="NCBI Taxonomy" id="980445"/>
    <lineage>
        <taxon>Bacteria</taxon>
        <taxon>Pseudomonadati</taxon>
        <taxon>Thermodesulfobacteriota</taxon>
        <taxon>Syntrophobacteria</taxon>
        <taxon>Syntrophobacterales</taxon>
        <taxon>Syntrophobacteraceae</taxon>
        <taxon>Desulfoglaeba</taxon>
    </lineage>
</organism>